<gene>
    <name evidence="3" type="ORF">MCOR_30010</name>
</gene>
<reference evidence="3 4" key="1">
    <citation type="submission" date="2020-06" db="EMBL/GenBank/DDBJ databases">
        <authorList>
            <person name="Li R."/>
            <person name="Bekaert M."/>
        </authorList>
    </citation>
    <scope>NUCLEOTIDE SEQUENCE [LARGE SCALE GENOMIC DNA]</scope>
    <source>
        <strain evidence="4">wild</strain>
    </source>
</reference>
<dbReference type="PANTHER" id="PTHR31118:SF12">
    <property type="entry name" value="CYCLASE-LIKE PROTEIN 2"/>
    <property type="match status" value="1"/>
</dbReference>
<evidence type="ECO:0008006" key="5">
    <source>
        <dbReference type="Google" id="ProtNLM"/>
    </source>
</evidence>
<dbReference type="Pfam" id="PF04199">
    <property type="entry name" value="Cyclase"/>
    <property type="match status" value="1"/>
</dbReference>
<dbReference type="PANTHER" id="PTHR31118">
    <property type="entry name" value="CYCLASE-LIKE PROTEIN 2"/>
    <property type="match status" value="1"/>
</dbReference>
<proteinExistence type="inferred from homology"/>
<name>A0A6J8CI02_MYTCO</name>
<keyword evidence="4" id="KW-1185">Reference proteome</keyword>
<protein>
    <recommendedName>
        <fullName evidence="5">Arylformamidase</fullName>
    </recommendedName>
</protein>
<evidence type="ECO:0000256" key="2">
    <source>
        <dbReference type="SAM" id="SignalP"/>
    </source>
</evidence>
<evidence type="ECO:0000313" key="3">
    <source>
        <dbReference type="EMBL" id="CAC5395331.1"/>
    </source>
</evidence>
<accession>A0A6J8CI02</accession>
<dbReference type="InterPro" id="IPR037175">
    <property type="entry name" value="KFase_sf"/>
</dbReference>
<dbReference type="InterPro" id="IPR007325">
    <property type="entry name" value="KFase/CYL"/>
</dbReference>
<organism evidence="3 4">
    <name type="scientific">Mytilus coruscus</name>
    <name type="common">Sea mussel</name>
    <dbReference type="NCBI Taxonomy" id="42192"/>
    <lineage>
        <taxon>Eukaryota</taxon>
        <taxon>Metazoa</taxon>
        <taxon>Spiralia</taxon>
        <taxon>Lophotrochozoa</taxon>
        <taxon>Mollusca</taxon>
        <taxon>Bivalvia</taxon>
        <taxon>Autobranchia</taxon>
        <taxon>Pteriomorphia</taxon>
        <taxon>Mytilida</taxon>
        <taxon>Mytiloidea</taxon>
        <taxon>Mytilidae</taxon>
        <taxon>Mytilinae</taxon>
        <taxon>Mytilus</taxon>
    </lineage>
</organism>
<dbReference type="EMBL" id="CACVKT020005466">
    <property type="protein sequence ID" value="CAC5395331.1"/>
    <property type="molecule type" value="Genomic_DNA"/>
</dbReference>
<dbReference type="Proteomes" id="UP000507470">
    <property type="component" value="Unassembled WGS sequence"/>
</dbReference>
<dbReference type="SUPFAM" id="SSF102198">
    <property type="entry name" value="Putative cyclase"/>
    <property type="match status" value="1"/>
</dbReference>
<dbReference type="Gene3D" id="3.50.30.50">
    <property type="entry name" value="Putative cyclase"/>
    <property type="match status" value="1"/>
</dbReference>
<comment type="similarity">
    <text evidence="1">Belongs to the Cyclase 1 superfamily.</text>
</comment>
<dbReference type="OrthoDB" id="7108654at2759"/>
<keyword evidence="2" id="KW-0732">Signal</keyword>
<sequence>MVYLVLIFVCLFVCSFQLDVEVVDLSHTIGPTTISVPINPPFNFTVLERNFNERYRIWIEGNWFGMSEHTLTHVDAPAHMSMGKEYINEIPLEKLIGPAVVLDVKRKAEMVQEYGISITDLFDWERRFGRIPDGAAVIMNSGWDRRYPHPYAVFNTRNISNLETYRVPSWTFEAADWLLTNRRVIAIGVDSPSVDFYSGETLPVHRRIFRDSVIALEGVANLDSLPLHGATIYIPALKLYKGSGTPTRIFATFPKCRSFLHKLKK</sequence>
<dbReference type="GO" id="GO:0004061">
    <property type="term" value="F:arylformamidase activity"/>
    <property type="evidence" value="ECO:0007669"/>
    <property type="project" value="InterPro"/>
</dbReference>
<evidence type="ECO:0000256" key="1">
    <source>
        <dbReference type="ARBA" id="ARBA00007865"/>
    </source>
</evidence>
<dbReference type="GO" id="GO:0019441">
    <property type="term" value="P:L-tryptophan catabolic process to kynurenine"/>
    <property type="evidence" value="ECO:0007669"/>
    <property type="project" value="InterPro"/>
</dbReference>
<evidence type="ECO:0000313" key="4">
    <source>
        <dbReference type="Proteomes" id="UP000507470"/>
    </source>
</evidence>
<feature type="chain" id="PRO_5026739575" description="Arylformamidase" evidence="2">
    <location>
        <begin position="18"/>
        <end position="265"/>
    </location>
</feature>
<dbReference type="AlphaFoldDB" id="A0A6J8CI02"/>
<feature type="signal peptide" evidence="2">
    <location>
        <begin position="1"/>
        <end position="17"/>
    </location>
</feature>